<keyword evidence="12" id="KW-0966">Cell projection</keyword>
<keyword evidence="6" id="KW-0853">WD repeat</keyword>
<keyword evidence="15" id="KW-1185">Reference proteome</keyword>
<evidence type="ECO:0000256" key="8">
    <source>
        <dbReference type="ARBA" id="ARBA00022794"/>
    </source>
</evidence>
<dbReference type="Proteomes" id="UP000005207">
    <property type="component" value="Linkage group LG13"/>
</dbReference>
<feature type="compositionally biased region" description="Polar residues" evidence="13">
    <location>
        <begin position="657"/>
        <end position="673"/>
    </location>
</feature>
<sequence>MAFCLAELHLWSTKGSLQVKDTDIGTYQYYDKGEPARGPMQSSFILPQARRLPLPSGSAQIALPPSLLPGDVLPYPSVISLDHHYYNDKLQFCEARGYSWTPRNRRPEKLRDSLKELEELLQTNTCIHTRWRNKHCCQVMLSSGVLVTLTVQGPQLEQVCIDRTLVGRLPASTVTDAVLSDRLILLSFLEQSQVVAVYLNKKTQNSPETGRRTDKLSPSEIKVVCVELGGCGRRLHRHVGLNSVQDVVLCWWNQDESSEELWPWTPTDTHRNNLVLISCSPAEGLKVLSSVRTEGNPLDCRFSLLQPYQVLTVELPAGPQGFREESWADTCVYECARGRLHRLSVTRIPLSSHPVSCSRHPSETTLLLGLSDSSLVLYDQRRGISFLASCPVPATLLAWHPAGAVVMVGGGQEELMCFDVGLAPVNMALVSEEVASAPTLRLAQHLRCSGGLAGLQWATGLDGGPEGTDMLTLAFHGGPLAALRFRLGALTGGQMGPGELLQQRLRCGQVREALGILEAMDWSTTGDEIYRGLSSVTNHLLRMELNPEREAQLEAALGVFYAPPVPLSDTVILEYREPISKYARRFFHHLLRHQRFEKAFLLAIDLEARDLFMDLHYVASDKGELVLADVAKRKANEIEAWTIAGNEDLQRGRSDACGSSFSGLQAARRQSATGPPHSPSTHADRAASRRRQQPETLHVTVNPDVLRMLKQTGSSRADGDGVNDDDDDPGMLHVVHLGMV</sequence>
<keyword evidence="11" id="KW-0206">Cytoskeleton</keyword>
<evidence type="ECO:0000256" key="1">
    <source>
        <dbReference type="ARBA" id="ARBA00004236"/>
    </source>
</evidence>
<evidence type="ECO:0000256" key="3">
    <source>
        <dbReference type="ARBA" id="ARBA00006059"/>
    </source>
</evidence>
<evidence type="ECO:0000256" key="12">
    <source>
        <dbReference type="ARBA" id="ARBA00023273"/>
    </source>
</evidence>
<dbReference type="GO" id="GO:0097541">
    <property type="term" value="C:axonemal basal plate"/>
    <property type="evidence" value="ECO:0007669"/>
    <property type="project" value="TreeGrafter"/>
</dbReference>
<proteinExistence type="inferred from homology"/>
<reference evidence="15" key="1">
    <citation type="submission" date="2012-01" db="EMBL/GenBank/DDBJ databases">
        <title>The Genome Sequence of Oreochromis niloticus (Nile Tilapia).</title>
        <authorList>
            <consortium name="Broad Institute Genome Assembly Team"/>
            <consortium name="Broad Institute Sequencing Platform"/>
            <person name="Di Palma F."/>
            <person name="Johnson J."/>
            <person name="Lander E.S."/>
            <person name="Lindblad-Toh K."/>
        </authorList>
    </citation>
    <scope>NUCLEOTIDE SEQUENCE [LARGE SCALE GENOMIC DNA]</scope>
</reference>
<keyword evidence="7" id="KW-0677">Repeat</keyword>
<evidence type="ECO:0000256" key="4">
    <source>
        <dbReference type="ARBA" id="ARBA00022475"/>
    </source>
</evidence>
<keyword evidence="4" id="KW-1003">Cell membrane</keyword>
<reference evidence="14" key="2">
    <citation type="submission" date="2025-08" db="UniProtKB">
        <authorList>
            <consortium name="Ensembl"/>
        </authorList>
    </citation>
    <scope>IDENTIFICATION</scope>
</reference>
<name>I3IYB3_ORENI</name>
<dbReference type="GO" id="GO:0044782">
    <property type="term" value="P:cilium organization"/>
    <property type="evidence" value="ECO:0007669"/>
    <property type="project" value="TreeGrafter"/>
</dbReference>
<gene>
    <name evidence="14" type="primary">WDPCP</name>
    <name evidence="14" type="synonym">wdpcp</name>
</gene>
<reference evidence="14" key="3">
    <citation type="submission" date="2025-09" db="UniProtKB">
        <authorList>
            <consortium name="Ensembl"/>
        </authorList>
    </citation>
    <scope>IDENTIFICATION</scope>
</reference>
<keyword evidence="5" id="KW-0963">Cytoplasm</keyword>
<dbReference type="InterPro" id="IPR036322">
    <property type="entry name" value="WD40_repeat_dom_sf"/>
</dbReference>
<dbReference type="GO" id="GO:0005886">
    <property type="term" value="C:plasma membrane"/>
    <property type="evidence" value="ECO:0007669"/>
    <property type="project" value="UniProtKB-SubCell"/>
</dbReference>
<dbReference type="OrthoDB" id="10013020at2759"/>
<dbReference type="InterPro" id="IPR024511">
    <property type="entry name" value="Frtz"/>
</dbReference>
<keyword evidence="8" id="KW-0970">Cilium biogenesis/degradation</keyword>
<dbReference type="Ensembl" id="ENSONIT00000001602.2">
    <property type="protein sequence ID" value="ENSONIP00000001603.2"/>
    <property type="gene ID" value="ENSONIG00000001271.2"/>
</dbReference>
<feature type="region of interest" description="Disordered" evidence="13">
    <location>
        <begin position="652"/>
        <end position="698"/>
    </location>
</feature>
<accession>I3IYB3</accession>
<evidence type="ECO:0000256" key="13">
    <source>
        <dbReference type="SAM" id="MobiDB-lite"/>
    </source>
</evidence>
<dbReference type="GO" id="GO:0007399">
    <property type="term" value="P:nervous system development"/>
    <property type="evidence" value="ECO:0007669"/>
    <property type="project" value="TreeGrafter"/>
</dbReference>
<dbReference type="KEGG" id="onl:100709843"/>
<evidence type="ECO:0000256" key="11">
    <source>
        <dbReference type="ARBA" id="ARBA00023212"/>
    </source>
</evidence>
<dbReference type="InParanoid" id="I3IYB3"/>
<dbReference type="FunCoup" id="I3IYB3">
    <property type="interactions" value="491"/>
</dbReference>
<dbReference type="HOGENOM" id="CLU_004917_1_0_1"/>
<keyword evidence="10" id="KW-0472">Membrane</keyword>
<dbReference type="CTD" id="51057"/>
<dbReference type="RefSeq" id="XP_005473718.1">
    <property type="nucleotide sequence ID" value="XM_005473661.4"/>
</dbReference>
<dbReference type="PANTHER" id="PTHR13667:SF5">
    <property type="entry name" value="WD REPEAT-CONTAINING AND PLANAR CELL POLARITY EFFECTOR PROTEIN FRITZ HOMOLOG"/>
    <property type="match status" value="1"/>
</dbReference>
<evidence type="ECO:0000256" key="7">
    <source>
        <dbReference type="ARBA" id="ARBA00022737"/>
    </source>
</evidence>
<evidence type="ECO:0000256" key="6">
    <source>
        <dbReference type="ARBA" id="ARBA00022574"/>
    </source>
</evidence>
<comment type="subcellular location">
    <subcellularLocation>
        <location evidence="1">Cell membrane</location>
    </subcellularLocation>
    <subcellularLocation>
        <location evidence="2">Cytoplasm</location>
        <location evidence="2">Cytoskeleton</location>
        <location evidence="2">Cilium axoneme</location>
    </subcellularLocation>
</comment>
<organism evidence="14 15">
    <name type="scientific">Oreochromis niloticus</name>
    <name type="common">Nile tilapia</name>
    <name type="synonym">Tilapia nilotica</name>
    <dbReference type="NCBI Taxonomy" id="8128"/>
    <lineage>
        <taxon>Eukaryota</taxon>
        <taxon>Metazoa</taxon>
        <taxon>Chordata</taxon>
        <taxon>Craniata</taxon>
        <taxon>Vertebrata</taxon>
        <taxon>Euteleostomi</taxon>
        <taxon>Actinopterygii</taxon>
        <taxon>Neopterygii</taxon>
        <taxon>Teleostei</taxon>
        <taxon>Neoteleostei</taxon>
        <taxon>Acanthomorphata</taxon>
        <taxon>Ovalentaria</taxon>
        <taxon>Cichlomorphae</taxon>
        <taxon>Cichliformes</taxon>
        <taxon>Cichlidae</taxon>
        <taxon>African cichlids</taxon>
        <taxon>Pseudocrenilabrinae</taxon>
        <taxon>Oreochromini</taxon>
        <taxon>Oreochromis</taxon>
    </lineage>
</organism>
<dbReference type="Pfam" id="PF11768">
    <property type="entry name" value="Frtz"/>
    <property type="match status" value="1"/>
</dbReference>
<dbReference type="OMA" id="NSMNWNT"/>
<evidence type="ECO:0000313" key="15">
    <source>
        <dbReference type="Proteomes" id="UP000005207"/>
    </source>
</evidence>
<evidence type="ECO:0000256" key="2">
    <source>
        <dbReference type="ARBA" id="ARBA00004430"/>
    </source>
</evidence>
<dbReference type="GeneTree" id="ENSGT00390000016551"/>
<evidence type="ECO:0000313" key="14">
    <source>
        <dbReference type="Ensembl" id="ENSONIP00000001603.2"/>
    </source>
</evidence>
<evidence type="ECO:0000256" key="10">
    <source>
        <dbReference type="ARBA" id="ARBA00023136"/>
    </source>
</evidence>
<keyword evidence="9" id="KW-0969">Cilium</keyword>
<evidence type="ECO:0000256" key="9">
    <source>
        <dbReference type="ARBA" id="ARBA00023069"/>
    </source>
</evidence>
<comment type="similarity">
    <text evidence="3">Belongs to the WD repeat fritz family.</text>
</comment>
<dbReference type="RefSeq" id="XP_005473719.1">
    <property type="nucleotide sequence ID" value="XM_005473662.2"/>
</dbReference>
<protein>
    <submittedName>
        <fullName evidence="14">WD repeat containing planar cell polarity effector</fullName>
    </submittedName>
</protein>
<evidence type="ECO:0000256" key="5">
    <source>
        <dbReference type="ARBA" id="ARBA00022490"/>
    </source>
</evidence>
<dbReference type="SUPFAM" id="SSF50978">
    <property type="entry name" value="WD40 repeat-like"/>
    <property type="match status" value="1"/>
</dbReference>
<dbReference type="PANTHER" id="PTHR13667">
    <property type="entry name" value="HOMOLOC-13"/>
    <property type="match status" value="1"/>
</dbReference>
<dbReference type="GeneID" id="100709843"/>
<dbReference type="AlphaFoldDB" id="I3IYB3"/>
<dbReference type="GO" id="GO:0045184">
    <property type="term" value="P:establishment of protein localization"/>
    <property type="evidence" value="ECO:0007669"/>
    <property type="project" value="TreeGrafter"/>
</dbReference>